<feature type="domain" description="Bbp19-like phage" evidence="1">
    <location>
        <begin position="16"/>
        <end position="79"/>
    </location>
</feature>
<dbReference type="Pfam" id="PF25181">
    <property type="entry name" value="Phage_Bbp19"/>
    <property type="match status" value="1"/>
</dbReference>
<dbReference type="InterPro" id="IPR057447">
    <property type="entry name" value="Bbp19-like_phage"/>
</dbReference>
<comment type="caution">
    <text evidence="2">The sequence shown here is derived from an EMBL/GenBank/DDBJ whole genome shotgun (WGS) entry which is preliminary data.</text>
</comment>
<proteinExistence type="predicted"/>
<reference evidence="2" key="1">
    <citation type="journal article" date="2015" name="Nature">
        <title>Complex archaea that bridge the gap between prokaryotes and eukaryotes.</title>
        <authorList>
            <person name="Spang A."/>
            <person name="Saw J.H."/>
            <person name="Jorgensen S.L."/>
            <person name="Zaremba-Niedzwiedzka K."/>
            <person name="Martijn J."/>
            <person name="Lind A.E."/>
            <person name="van Eijk R."/>
            <person name="Schleper C."/>
            <person name="Guy L."/>
            <person name="Ettema T.J."/>
        </authorList>
    </citation>
    <scope>NUCLEOTIDE SEQUENCE</scope>
</reference>
<dbReference type="AlphaFoldDB" id="A0A0F9BZ38"/>
<evidence type="ECO:0000259" key="1">
    <source>
        <dbReference type="Pfam" id="PF25181"/>
    </source>
</evidence>
<organism evidence="2">
    <name type="scientific">marine sediment metagenome</name>
    <dbReference type="NCBI Taxonomy" id="412755"/>
    <lineage>
        <taxon>unclassified sequences</taxon>
        <taxon>metagenomes</taxon>
        <taxon>ecological metagenomes</taxon>
    </lineage>
</organism>
<protein>
    <recommendedName>
        <fullName evidence="1">Bbp19-like phage domain-containing protein</fullName>
    </recommendedName>
</protein>
<name>A0A0F9BZ38_9ZZZZ</name>
<dbReference type="EMBL" id="LAZR01038576">
    <property type="protein sequence ID" value="KKL19197.1"/>
    <property type="molecule type" value="Genomic_DNA"/>
</dbReference>
<evidence type="ECO:0000313" key="2">
    <source>
        <dbReference type="EMBL" id="KKL19197.1"/>
    </source>
</evidence>
<accession>A0A0F9BZ38</accession>
<sequence length="86" mass="9866">MQDLTPEEEKILRVAYSQTFGTEAGQVVLKDLAKRCFKYTTTYKAYDLERQKDIYINEGARQVLLTIEELMSNEGIQKLAKSSGKE</sequence>
<gene>
    <name evidence="2" type="ORF">LCGC14_2467890</name>
</gene>